<accession>A0AA48KG58</accession>
<name>A0AA48KG58_9BACT</name>
<dbReference type="RefSeq" id="WP_279341792.1">
    <property type="nucleotide sequence ID" value="NZ_AP027081.1"/>
</dbReference>
<keyword evidence="3" id="KW-1185">Reference proteome</keyword>
<organism evidence="2 3">
    <name type="scientific">Mesoterricola sediminis</name>
    <dbReference type="NCBI Taxonomy" id="2927980"/>
    <lineage>
        <taxon>Bacteria</taxon>
        <taxon>Pseudomonadati</taxon>
        <taxon>Acidobacteriota</taxon>
        <taxon>Holophagae</taxon>
        <taxon>Holophagales</taxon>
        <taxon>Holophagaceae</taxon>
        <taxon>Mesoterricola</taxon>
    </lineage>
</organism>
<evidence type="ECO:0000256" key="1">
    <source>
        <dbReference type="SAM" id="Phobius"/>
    </source>
</evidence>
<dbReference type="KEGG" id="msea:METESE_20660"/>
<gene>
    <name evidence="2" type="ORF">METESE_20660</name>
</gene>
<keyword evidence="1" id="KW-0812">Transmembrane</keyword>
<protein>
    <recommendedName>
        <fullName evidence="4">FeoB-associated Cys-rich membrane protein</fullName>
    </recommendedName>
</protein>
<reference evidence="2" key="1">
    <citation type="journal article" date="2023" name="Int. J. Syst. Evol. Microbiol.">
        <title>Mesoterricola silvestris gen. nov., sp. nov., Mesoterricola sediminis sp. nov., Geothrix oryzae sp. nov., Geothrix edaphica sp. nov., Geothrix rubra sp. nov., and Geothrix limicola sp. nov., six novel members of Acidobacteriota isolated from soils.</title>
        <authorList>
            <person name="Itoh H."/>
            <person name="Sugisawa Y."/>
            <person name="Mise K."/>
            <person name="Xu Z."/>
            <person name="Kuniyasu M."/>
            <person name="Ushijima N."/>
            <person name="Kawano K."/>
            <person name="Kobayashi E."/>
            <person name="Shiratori Y."/>
            <person name="Masuda Y."/>
            <person name="Senoo K."/>
        </authorList>
    </citation>
    <scope>NUCLEOTIDE SEQUENCE</scope>
    <source>
        <strain evidence="2">W786</strain>
    </source>
</reference>
<dbReference type="Proteomes" id="UP001228113">
    <property type="component" value="Chromosome"/>
</dbReference>
<feature type="transmembrane region" description="Helical" evidence="1">
    <location>
        <begin position="6"/>
        <end position="24"/>
    </location>
</feature>
<proteinExistence type="predicted"/>
<evidence type="ECO:0008006" key="4">
    <source>
        <dbReference type="Google" id="ProtNLM"/>
    </source>
</evidence>
<keyword evidence="1" id="KW-0472">Membrane</keyword>
<sequence length="41" mass="4416">MSLQAWIVLGIVHLAGLWLIRRILRGRPAGCCGGACRGRKG</sequence>
<evidence type="ECO:0000313" key="3">
    <source>
        <dbReference type="Proteomes" id="UP001228113"/>
    </source>
</evidence>
<dbReference type="AlphaFoldDB" id="A0AA48KG58"/>
<keyword evidence="1" id="KW-1133">Transmembrane helix</keyword>
<dbReference type="EMBL" id="AP027081">
    <property type="protein sequence ID" value="BDU77108.1"/>
    <property type="molecule type" value="Genomic_DNA"/>
</dbReference>
<evidence type="ECO:0000313" key="2">
    <source>
        <dbReference type="EMBL" id="BDU77108.1"/>
    </source>
</evidence>